<dbReference type="Pfam" id="PF05685">
    <property type="entry name" value="Uma2"/>
    <property type="match status" value="1"/>
</dbReference>
<comment type="caution">
    <text evidence="2">The sequence shown here is derived from an EMBL/GenBank/DDBJ whole genome shotgun (WGS) entry which is preliminary data.</text>
</comment>
<dbReference type="InterPro" id="IPR008538">
    <property type="entry name" value="Uma2"/>
</dbReference>
<dbReference type="Gene3D" id="3.90.1570.10">
    <property type="entry name" value="tt1808, chain A"/>
    <property type="match status" value="1"/>
</dbReference>
<keyword evidence="2" id="KW-0255">Endonuclease</keyword>
<dbReference type="PANTHER" id="PTHR34107:SF4">
    <property type="entry name" value="SLL1222 PROTEIN"/>
    <property type="match status" value="1"/>
</dbReference>
<dbReference type="InterPro" id="IPR011335">
    <property type="entry name" value="Restrct_endonuc-II-like"/>
</dbReference>
<keyword evidence="2" id="KW-0378">Hydrolase</keyword>
<protein>
    <submittedName>
        <fullName evidence="2">Uma2 family endonuclease</fullName>
    </submittedName>
</protein>
<dbReference type="InterPro" id="IPR012296">
    <property type="entry name" value="Nuclease_put_TT1808"/>
</dbReference>
<dbReference type="PANTHER" id="PTHR34107">
    <property type="entry name" value="SLL0198 PROTEIN-RELATED"/>
    <property type="match status" value="1"/>
</dbReference>
<name>A0ABS1KL73_9BACT</name>
<evidence type="ECO:0000313" key="3">
    <source>
        <dbReference type="Proteomes" id="UP000613030"/>
    </source>
</evidence>
<accession>A0ABS1KL73</accession>
<dbReference type="GO" id="GO:0004519">
    <property type="term" value="F:endonuclease activity"/>
    <property type="evidence" value="ECO:0007669"/>
    <property type="project" value="UniProtKB-KW"/>
</dbReference>
<dbReference type="RefSeq" id="WP_202007301.1">
    <property type="nucleotide sequence ID" value="NZ_JAERRB010000001.1"/>
</dbReference>
<proteinExistence type="predicted"/>
<keyword evidence="3" id="KW-1185">Reference proteome</keyword>
<gene>
    <name evidence="2" type="ORF">JI741_03185</name>
</gene>
<reference evidence="2 3" key="1">
    <citation type="submission" date="2021-01" db="EMBL/GenBank/DDBJ databases">
        <title>Chryseolinea sp. Jin1 Genome sequencing and assembly.</title>
        <authorList>
            <person name="Kim I."/>
        </authorList>
    </citation>
    <scope>NUCLEOTIDE SEQUENCE [LARGE SCALE GENOMIC DNA]</scope>
    <source>
        <strain evidence="2 3">Jin1</strain>
    </source>
</reference>
<dbReference type="SUPFAM" id="SSF52980">
    <property type="entry name" value="Restriction endonuclease-like"/>
    <property type="match status" value="1"/>
</dbReference>
<dbReference type="EMBL" id="JAERRB010000001">
    <property type="protein sequence ID" value="MBL0740204.1"/>
    <property type="molecule type" value="Genomic_DNA"/>
</dbReference>
<dbReference type="Proteomes" id="UP000613030">
    <property type="component" value="Unassembled WGS sequence"/>
</dbReference>
<sequence length="165" mass="18753">MEDFKMLPEGTLAELINGELFMSPAPSLEHQRVSRIISHALDAYISGNKNGEIFYAPTDVYFDEHANAVQPDIIYVSDENKHILHRDGIHGTPDLLIEILSGNTLHDLVRKKALYETFGVREYWIVNPDTKEATGYVWKALKYDAPIHMTGKMRLSILNGHTVEF</sequence>
<evidence type="ECO:0000313" key="2">
    <source>
        <dbReference type="EMBL" id="MBL0740204.1"/>
    </source>
</evidence>
<keyword evidence="2" id="KW-0540">Nuclease</keyword>
<feature type="domain" description="Putative restriction endonuclease" evidence="1">
    <location>
        <begin position="2"/>
        <end position="138"/>
    </location>
</feature>
<dbReference type="CDD" id="cd06260">
    <property type="entry name" value="DUF820-like"/>
    <property type="match status" value="1"/>
</dbReference>
<evidence type="ECO:0000259" key="1">
    <source>
        <dbReference type="Pfam" id="PF05685"/>
    </source>
</evidence>
<organism evidence="2 3">
    <name type="scientific">Chryseolinea lacunae</name>
    <dbReference type="NCBI Taxonomy" id="2801331"/>
    <lineage>
        <taxon>Bacteria</taxon>
        <taxon>Pseudomonadati</taxon>
        <taxon>Bacteroidota</taxon>
        <taxon>Cytophagia</taxon>
        <taxon>Cytophagales</taxon>
        <taxon>Fulvivirgaceae</taxon>
        <taxon>Chryseolinea</taxon>
    </lineage>
</organism>